<reference evidence="2 3" key="1">
    <citation type="submission" date="2020-01" db="EMBL/GenBank/DDBJ databases">
        <title>Draft genome assembly of Ensifer adhaerens T173.</title>
        <authorList>
            <person name="Craig J.E."/>
            <person name="Stinchcombe J.R."/>
        </authorList>
    </citation>
    <scope>NUCLEOTIDE SEQUENCE [LARGE SCALE GENOMIC DNA]</scope>
    <source>
        <strain evidence="2 3">T173</strain>
    </source>
</reference>
<feature type="region of interest" description="Disordered" evidence="1">
    <location>
        <begin position="39"/>
        <end position="65"/>
    </location>
</feature>
<evidence type="ECO:0000313" key="3">
    <source>
        <dbReference type="Proteomes" id="UP000744980"/>
    </source>
</evidence>
<gene>
    <name evidence="2" type="ORF">GFB56_25175</name>
</gene>
<dbReference type="Proteomes" id="UP000744980">
    <property type="component" value="Unassembled WGS sequence"/>
</dbReference>
<organism evidence="2 3">
    <name type="scientific">Ensifer canadensis</name>
    <dbReference type="NCBI Taxonomy" id="555315"/>
    <lineage>
        <taxon>Bacteria</taxon>
        <taxon>Pseudomonadati</taxon>
        <taxon>Pseudomonadota</taxon>
        <taxon>Alphaproteobacteria</taxon>
        <taxon>Hyphomicrobiales</taxon>
        <taxon>Rhizobiaceae</taxon>
        <taxon>Sinorhizobium/Ensifer group</taxon>
        <taxon>Ensifer</taxon>
    </lineage>
</organism>
<sequence length="65" mass="7770">MEKPAQFRVKTNKRAPTLSEQVCLQKNGYALIMLWHEEADEDQEEGEDMTARDRWRAQQEKYQRG</sequence>
<name>A0AAW4FRT1_9HYPH</name>
<dbReference type="RefSeq" id="WP_203529000.1">
    <property type="nucleotide sequence ID" value="NZ_CP083375.1"/>
</dbReference>
<feature type="compositionally biased region" description="Basic and acidic residues" evidence="1">
    <location>
        <begin position="49"/>
        <end position="65"/>
    </location>
</feature>
<proteinExistence type="predicted"/>
<evidence type="ECO:0000313" key="2">
    <source>
        <dbReference type="EMBL" id="MBM3094045.1"/>
    </source>
</evidence>
<feature type="compositionally biased region" description="Acidic residues" evidence="1">
    <location>
        <begin position="39"/>
        <end position="48"/>
    </location>
</feature>
<dbReference type="EMBL" id="WXFA01000021">
    <property type="protein sequence ID" value="MBM3094045.1"/>
    <property type="molecule type" value="Genomic_DNA"/>
</dbReference>
<evidence type="ECO:0000256" key="1">
    <source>
        <dbReference type="SAM" id="MobiDB-lite"/>
    </source>
</evidence>
<dbReference type="AlphaFoldDB" id="A0AAW4FRT1"/>
<protein>
    <submittedName>
        <fullName evidence="2">Uncharacterized protein</fullName>
    </submittedName>
</protein>
<keyword evidence="3" id="KW-1185">Reference proteome</keyword>
<comment type="caution">
    <text evidence="2">The sequence shown here is derived from an EMBL/GenBank/DDBJ whole genome shotgun (WGS) entry which is preliminary data.</text>
</comment>
<accession>A0AAW4FRT1</accession>